<evidence type="ECO:0000259" key="4">
    <source>
        <dbReference type="Pfam" id="PF20434"/>
    </source>
</evidence>
<gene>
    <name evidence="5" type="ORF">ACFSDX_23550</name>
</gene>
<keyword evidence="1 5" id="KW-0378">Hydrolase</keyword>
<reference evidence="6" key="1">
    <citation type="journal article" date="2019" name="Int. J. Syst. Evol. Microbiol.">
        <title>The Global Catalogue of Microorganisms (GCM) 10K type strain sequencing project: providing services to taxonomists for standard genome sequencing and annotation.</title>
        <authorList>
            <consortium name="The Broad Institute Genomics Platform"/>
            <consortium name="The Broad Institute Genome Sequencing Center for Infectious Disease"/>
            <person name="Wu L."/>
            <person name="Ma J."/>
        </authorList>
    </citation>
    <scope>NUCLEOTIDE SEQUENCE [LARGE SCALE GENOMIC DNA]</scope>
    <source>
        <strain evidence="6">CGMCC 1.15795</strain>
    </source>
</reference>
<comment type="caution">
    <text evidence="5">The sequence shown here is derived from an EMBL/GenBank/DDBJ whole genome shotgun (WGS) entry which is preliminary data.</text>
</comment>
<dbReference type="Gene3D" id="3.40.50.1820">
    <property type="entry name" value="alpha/beta hydrolase"/>
    <property type="match status" value="1"/>
</dbReference>
<dbReference type="EMBL" id="JBHUFD010000018">
    <property type="protein sequence ID" value="MFD1875429.1"/>
    <property type="molecule type" value="Genomic_DNA"/>
</dbReference>
<evidence type="ECO:0000313" key="5">
    <source>
        <dbReference type="EMBL" id="MFD1875429.1"/>
    </source>
</evidence>
<dbReference type="Proteomes" id="UP001597197">
    <property type="component" value="Unassembled WGS sequence"/>
</dbReference>
<evidence type="ECO:0000313" key="6">
    <source>
        <dbReference type="Proteomes" id="UP001597197"/>
    </source>
</evidence>
<organism evidence="5 6">
    <name type="scientific">Hymenobacter bucti</name>
    <dbReference type="NCBI Taxonomy" id="1844114"/>
    <lineage>
        <taxon>Bacteria</taxon>
        <taxon>Pseudomonadati</taxon>
        <taxon>Bacteroidota</taxon>
        <taxon>Cytophagia</taxon>
        <taxon>Cytophagales</taxon>
        <taxon>Hymenobacteraceae</taxon>
        <taxon>Hymenobacter</taxon>
    </lineage>
</organism>
<feature type="region of interest" description="Disordered" evidence="2">
    <location>
        <begin position="17"/>
        <end position="91"/>
    </location>
</feature>
<dbReference type="PANTHER" id="PTHR48081">
    <property type="entry name" value="AB HYDROLASE SUPERFAMILY PROTEIN C4A8.06C"/>
    <property type="match status" value="1"/>
</dbReference>
<evidence type="ECO:0000256" key="3">
    <source>
        <dbReference type="SAM" id="SignalP"/>
    </source>
</evidence>
<dbReference type="InterPro" id="IPR050300">
    <property type="entry name" value="GDXG_lipolytic_enzyme"/>
</dbReference>
<evidence type="ECO:0000256" key="1">
    <source>
        <dbReference type="ARBA" id="ARBA00022801"/>
    </source>
</evidence>
<dbReference type="GO" id="GO:0016787">
    <property type="term" value="F:hydrolase activity"/>
    <property type="evidence" value="ECO:0007669"/>
    <property type="project" value="UniProtKB-KW"/>
</dbReference>
<dbReference type="PANTHER" id="PTHR48081:SF6">
    <property type="entry name" value="PEPTIDASE S9 PROLYL OLIGOPEPTIDASE CATALYTIC DOMAIN-CONTAINING PROTEIN"/>
    <property type="match status" value="1"/>
</dbReference>
<feature type="signal peptide" evidence="3">
    <location>
        <begin position="1"/>
        <end position="20"/>
    </location>
</feature>
<feature type="compositionally biased region" description="Polar residues" evidence="2">
    <location>
        <begin position="71"/>
        <end position="87"/>
    </location>
</feature>
<dbReference type="Pfam" id="PF20434">
    <property type="entry name" value="BD-FAE"/>
    <property type="match status" value="1"/>
</dbReference>
<feature type="compositionally biased region" description="Low complexity" evidence="2">
    <location>
        <begin position="22"/>
        <end position="55"/>
    </location>
</feature>
<dbReference type="SUPFAM" id="SSF53474">
    <property type="entry name" value="alpha/beta-Hydrolases"/>
    <property type="match status" value="1"/>
</dbReference>
<evidence type="ECO:0000256" key="2">
    <source>
        <dbReference type="SAM" id="MobiDB-lite"/>
    </source>
</evidence>
<name>A0ABW4R0R1_9BACT</name>
<feature type="chain" id="PRO_5047305531" evidence="3">
    <location>
        <begin position="21"/>
        <end position="346"/>
    </location>
</feature>
<keyword evidence="3" id="KW-0732">Signal</keyword>
<dbReference type="RefSeq" id="WP_382318092.1">
    <property type="nucleotide sequence ID" value="NZ_JBHUFD010000018.1"/>
</dbReference>
<protein>
    <submittedName>
        <fullName evidence="5">Alpha/beta hydrolase</fullName>
    </submittedName>
</protein>
<sequence length="346" mass="37097">MKKTLLLLALSVGAAQTVSAQTPRAAKPTAPAKATPRVTDPKPAAAAPAEAVPEAPLEEVPHPVLPLYSGSVPNSKPSKLQETSVTENGGPRVATVIQPTLTVYLPTREKANGTSVVICPGGGYARLAMGHEGYDVAKRLNEMGIAAFVLKYRLPNDQTQPDKSIAPLLDVQQALRLVREQAPKYNLNPERIGLMGFSAGGHLAATAGTHFAKPVGVNPGPASVRPAFLVLLYPVISFSDSLAHKGSRSNLLGDTPAADQVRLYSNELQVSAQTPPTFLVHAEDDNVVPVQNSVVFYQALHRHKVPTEMHLYPQGGHGFGMNNKTTKDQWTERLQNWLDANGWLTK</sequence>
<dbReference type="InterPro" id="IPR049492">
    <property type="entry name" value="BD-FAE-like_dom"/>
</dbReference>
<accession>A0ABW4R0R1</accession>
<proteinExistence type="predicted"/>
<feature type="domain" description="BD-FAE-like" evidence="4">
    <location>
        <begin position="101"/>
        <end position="300"/>
    </location>
</feature>
<keyword evidence="6" id="KW-1185">Reference proteome</keyword>
<dbReference type="InterPro" id="IPR029058">
    <property type="entry name" value="AB_hydrolase_fold"/>
</dbReference>